<feature type="domain" description="S1-like" evidence="7">
    <location>
        <begin position="1"/>
        <end position="54"/>
    </location>
</feature>
<dbReference type="SUPFAM" id="SSF50249">
    <property type="entry name" value="Nucleic acid-binding proteins"/>
    <property type="match status" value="1"/>
</dbReference>
<dbReference type="AlphaFoldDB" id="A0A804JI91"/>
<dbReference type="InterPro" id="IPR012340">
    <property type="entry name" value="NA-bd_OB-fold"/>
</dbReference>
<keyword evidence="5 6" id="KW-0648">Protein biosynthesis</keyword>
<dbReference type="PANTHER" id="PTHR33370">
    <property type="entry name" value="TRANSLATION INITIATION FACTOR IF-1, CHLOROPLASTIC"/>
    <property type="match status" value="1"/>
</dbReference>
<dbReference type="EnsemblPlants" id="Ma06_t20130.1">
    <property type="protein sequence ID" value="Ma06_p20130.1"/>
    <property type="gene ID" value="Ma06_g20130"/>
</dbReference>
<name>A0A804JI91_MUSAM</name>
<organism evidence="8 9">
    <name type="scientific">Musa acuminata subsp. malaccensis</name>
    <name type="common">Wild banana</name>
    <name type="synonym">Musa malaccensis</name>
    <dbReference type="NCBI Taxonomy" id="214687"/>
    <lineage>
        <taxon>Eukaryota</taxon>
        <taxon>Viridiplantae</taxon>
        <taxon>Streptophyta</taxon>
        <taxon>Embryophyta</taxon>
        <taxon>Tracheophyta</taxon>
        <taxon>Spermatophyta</taxon>
        <taxon>Magnoliopsida</taxon>
        <taxon>Liliopsida</taxon>
        <taxon>Zingiberales</taxon>
        <taxon>Musaceae</taxon>
        <taxon>Musa</taxon>
    </lineage>
</organism>
<dbReference type="Proteomes" id="UP000012960">
    <property type="component" value="Unplaced"/>
</dbReference>
<protein>
    <recommendedName>
        <fullName evidence="7">S1-like domain-containing protein</fullName>
    </recommendedName>
</protein>
<evidence type="ECO:0000256" key="2">
    <source>
        <dbReference type="ARBA" id="ARBA00010939"/>
    </source>
</evidence>
<evidence type="ECO:0000256" key="6">
    <source>
        <dbReference type="PROSITE-ProRule" id="PRU00181"/>
    </source>
</evidence>
<comment type="similarity">
    <text evidence="2">Belongs to the IF-1 family.</text>
</comment>
<comment type="function">
    <text evidence="1">One of the essential components for the initiation of protein synthesis. Stabilizes the binding of IF-2 and IF-3 on the 30S subunit to which N-formylmethionyl-tRNA(fMet) subsequently binds. Helps modulate mRNA selection, yielding the 30S pre-initiation complex (PIC). Upon addition of the 50S ribosomal subunit IF-1, IF-2 and IF-3 are released leaving the mature 70S translation initiation complex.</text>
</comment>
<evidence type="ECO:0000256" key="1">
    <source>
        <dbReference type="ARBA" id="ARBA00003935"/>
    </source>
</evidence>
<dbReference type="NCBIfam" id="TIGR00008">
    <property type="entry name" value="infA"/>
    <property type="match status" value="1"/>
</dbReference>
<evidence type="ECO:0000256" key="4">
    <source>
        <dbReference type="ARBA" id="ARBA00022540"/>
    </source>
</evidence>
<dbReference type="InterPro" id="IPR004368">
    <property type="entry name" value="TIF_IF1"/>
</dbReference>
<reference evidence="8" key="1">
    <citation type="submission" date="2021-05" db="UniProtKB">
        <authorList>
            <consortium name="EnsemblPlants"/>
        </authorList>
    </citation>
    <scope>IDENTIFICATION</scope>
    <source>
        <strain evidence="8">subsp. malaccensis</strain>
    </source>
</reference>
<comment type="subunit">
    <text evidence="3">Component of the 30S ribosomal translation pre-initiation complex which assembles on the 30S ribosome in the order IF-2 and IF-3, IF-1 and N-formylmethionyl-tRNA(fMet); mRNA recruitment can occur at any time during PIC assembly.</text>
</comment>
<dbReference type="PROSITE" id="PS50832">
    <property type="entry name" value="S1_IF1_TYPE"/>
    <property type="match status" value="1"/>
</dbReference>
<dbReference type="Gramene" id="Ma06_t20130.1">
    <property type="protein sequence ID" value="Ma06_p20130.1"/>
    <property type="gene ID" value="Ma06_g20130"/>
</dbReference>
<dbReference type="OMA" id="WFRTIST"/>
<dbReference type="InParanoid" id="A0A804JI91"/>
<dbReference type="GO" id="GO:0003723">
    <property type="term" value="F:RNA binding"/>
    <property type="evidence" value="ECO:0007669"/>
    <property type="project" value="InterPro"/>
</dbReference>
<accession>A0A804JI91</accession>
<evidence type="ECO:0000259" key="7">
    <source>
        <dbReference type="PROSITE" id="PS50832"/>
    </source>
</evidence>
<keyword evidence="4 6" id="KW-0396">Initiation factor</keyword>
<proteinExistence type="inferred from homology"/>
<dbReference type="Gene3D" id="2.40.50.140">
    <property type="entry name" value="Nucleic acid-binding proteins"/>
    <property type="match status" value="1"/>
</dbReference>
<dbReference type="PANTHER" id="PTHR33370:SF1">
    <property type="entry name" value="TRANSLATION INITIATION FACTOR IF-1, CHLOROPLASTIC"/>
    <property type="match status" value="1"/>
</dbReference>
<dbReference type="InterPro" id="IPR006196">
    <property type="entry name" value="RNA-binding_domain_S1_IF1"/>
</dbReference>
<evidence type="ECO:0000313" key="8">
    <source>
        <dbReference type="EnsemblPlants" id="Ma06_p20130.1"/>
    </source>
</evidence>
<evidence type="ECO:0000256" key="3">
    <source>
        <dbReference type="ARBA" id="ARBA00011599"/>
    </source>
</evidence>
<sequence>MKERQLIHQGLITEALPNGMFQVCFENEDVILGYISGRIWCSFIRILPGDRIKINSIYRITSILRVSCWFRTISTISPDL</sequence>
<keyword evidence="9" id="KW-1185">Reference proteome</keyword>
<dbReference type="GO" id="GO:0003743">
    <property type="term" value="F:translation initiation factor activity"/>
    <property type="evidence" value="ECO:0007669"/>
    <property type="project" value="UniProtKB-UniRule"/>
</dbReference>
<evidence type="ECO:0000313" key="9">
    <source>
        <dbReference type="Proteomes" id="UP000012960"/>
    </source>
</evidence>
<evidence type="ECO:0000256" key="5">
    <source>
        <dbReference type="ARBA" id="ARBA00022917"/>
    </source>
</evidence>
<dbReference type="Pfam" id="PF01176">
    <property type="entry name" value="eIF-1a"/>
    <property type="match status" value="1"/>
</dbReference>